<evidence type="ECO:0000313" key="6">
    <source>
        <dbReference type="EMBL" id="CAH0524916.1"/>
    </source>
</evidence>
<keyword evidence="4" id="KW-0564">Palmitate</keyword>
<evidence type="ECO:0000259" key="5">
    <source>
        <dbReference type="Pfam" id="PF04355"/>
    </source>
</evidence>
<evidence type="ECO:0000256" key="2">
    <source>
        <dbReference type="ARBA" id="ARBA00023136"/>
    </source>
</evidence>
<gene>
    <name evidence="4 6" type="primary">bamE</name>
    <name evidence="6" type="ORF">VHP8226_00592</name>
</gene>
<reference evidence="6" key="1">
    <citation type="submission" date="2021-12" db="EMBL/GenBank/DDBJ databases">
        <authorList>
            <person name="Rodrigo-Torres L."/>
            <person name="Arahal R. D."/>
            <person name="Lucena T."/>
        </authorList>
    </citation>
    <scope>NUCLEOTIDE SEQUENCE</scope>
    <source>
        <strain evidence="6">CECT 8226</strain>
    </source>
</reference>
<dbReference type="InterPro" id="IPR007450">
    <property type="entry name" value="BamE_dom"/>
</dbReference>
<comment type="similarity">
    <text evidence="4">Belongs to the BamE family.</text>
</comment>
<keyword evidence="3 4" id="KW-0998">Cell outer membrane</keyword>
<keyword evidence="2 4" id="KW-0472">Membrane</keyword>
<evidence type="ECO:0000256" key="3">
    <source>
        <dbReference type="ARBA" id="ARBA00023237"/>
    </source>
</evidence>
<keyword evidence="1 4" id="KW-0732">Signal</keyword>
<evidence type="ECO:0000256" key="1">
    <source>
        <dbReference type="ARBA" id="ARBA00022729"/>
    </source>
</evidence>
<dbReference type="PANTHER" id="PTHR37482:SF1">
    <property type="entry name" value="OUTER MEMBRANE PROTEIN ASSEMBLY FACTOR BAME"/>
    <property type="match status" value="1"/>
</dbReference>
<name>A0ABN8DE97_9VIBR</name>
<proteinExistence type="inferred from homology"/>
<dbReference type="EMBL" id="CAKLCM010000002">
    <property type="protein sequence ID" value="CAH0524916.1"/>
    <property type="molecule type" value="Genomic_DNA"/>
</dbReference>
<evidence type="ECO:0000313" key="7">
    <source>
        <dbReference type="Proteomes" id="UP000838160"/>
    </source>
</evidence>
<comment type="subunit">
    <text evidence="4">Part of the Bam complex.</text>
</comment>
<dbReference type="HAMAP" id="MF_00925">
    <property type="entry name" value="OM_assembly_BamE"/>
    <property type="match status" value="1"/>
</dbReference>
<dbReference type="RefSeq" id="WP_237483630.1">
    <property type="nucleotide sequence ID" value="NZ_CAKLCM010000002.1"/>
</dbReference>
<dbReference type="PANTHER" id="PTHR37482">
    <property type="entry name" value="OUTER MEMBRANE PROTEIN ASSEMBLY FACTOR BAME"/>
    <property type="match status" value="1"/>
</dbReference>
<comment type="function">
    <text evidence="4">Part of the outer membrane protein assembly complex, which is involved in assembly and insertion of beta-barrel proteins into the outer membrane.</text>
</comment>
<keyword evidence="4" id="KW-0449">Lipoprotein</keyword>
<sequence length="119" mass="13734">MQFKKWLLTLPLVFSVLTGCSVIEKIVYRIDINQGNFVEQESVDKLRVGMTKEQVRFVLGSPMLVENGYPNTWYYIQHTTKGHDDSEQKNLVVNFDQTGALKDISGDYQQSALFEQRLN</sequence>
<dbReference type="InterPro" id="IPR037873">
    <property type="entry name" value="BamE-like"/>
</dbReference>
<comment type="subcellular location">
    <subcellularLocation>
        <location evidence="4">Cell outer membrane</location>
        <topology evidence="4">Lipid-anchor</topology>
    </subcellularLocation>
</comment>
<organism evidence="6 7">
    <name type="scientific">Vibrio hippocampi</name>
    <dbReference type="NCBI Taxonomy" id="654686"/>
    <lineage>
        <taxon>Bacteria</taxon>
        <taxon>Pseudomonadati</taxon>
        <taxon>Pseudomonadota</taxon>
        <taxon>Gammaproteobacteria</taxon>
        <taxon>Vibrionales</taxon>
        <taxon>Vibrionaceae</taxon>
        <taxon>Vibrio</taxon>
    </lineage>
</organism>
<feature type="domain" description="Outer membrane protein assembly factor BamE" evidence="5">
    <location>
        <begin position="35"/>
        <end position="104"/>
    </location>
</feature>
<dbReference type="PROSITE" id="PS51257">
    <property type="entry name" value="PROKAR_LIPOPROTEIN"/>
    <property type="match status" value="1"/>
</dbReference>
<dbReference type="Pfam" id="PF04355">
    <property type="entry name" value="BamE"/>
    <property type="match status" value="1"/>
</dbReference>
<dbReference type="NCBIfam" id="NF008585">
    <property type="entry name" value="PRK11548.1"/>
    <property type="match status" value="1"/>
</dbReference>
<dbReference type="InterPro" id="IPR026592">
    <property type="entry name" value="BamE"/>
</dbReference>
<protein>
    <recommendedName>
        <fullName evidence="4">Outer membrane protein assembly factor BamE</fullName>
    </recommendedName>
</protein>
<evidence type="ECO:0000256" key="4">
    <source>
        <dbReference type="HAMAP-Rule" id="MF_00925"/>
    </source>
</evidence>
<accession>A0ABN8DE97</accession>
<dbReference type="Proteomes" id="UP000838160">
    <property type="component" value="Unassembled WGS sequence"/>
</dbReference>
<comment type="caution">
    <text evidence="6">The sequence shown here is derived from an EMBL/GenBank/DDBJ whole genome shotgun (WGS) entry which is preliminary data.</text>
</comment>
<dbReference type="Gene3D" id="3.30.1450.10">
    <property type="match status" value="1"/>
</dbReference>
<keyword evidence="7" id="KW-1185">Reference proteome</keyword>